<dbReference type="InterPro" id="IPR029068">
    <property type="entry name" value="Glyas_Bleomycin-R_OHBP_Dase"/>
</dbReference>
<dbReference type="SUPFAM" id="SSF54593">
    <property type="entry name" value="Glyoxalase/Bleomycin resistance protein/Dihydroxybiphenyl dioxygenase"/>
    <property type="match status" value="1"/>
</dbReference>
<dbReference type="Proteomes" id="UP000193933">
    <property type="component" value="Unassembled WGS sequence"/>
</dbReference>
<keyword evidence="2" id="KW-1185">Reference proteome</keyword>
<dbReference type="CDD" id="cd07262">
    <property type="entry name" value="VOC_like"/>
    <property type="match status" value="1"/>
</dbReference>
<dbReference type="OrthoDB" id="9800438at2"/>
<protein>
    <submittedName>
        <fullName evidence="1">Glyoxalase</fullName>
    </submittedName>
</protein>
<dbReference type="RefSeq" id="WP_094121387.1">
    <property type="nucleotide sequence ID" value="NZ_MLFN01000044.1"/>
</dbReference>
<dbReference type="PANTHER" id="PTHR35006:SF1">
    <property type="entry name" value="BLL2941 PROTEIN"/>
    <property type="match status" value="1"/>
</dbReference>
<dbReference type="PANTHER" id="PTHR35006">
    <property type="entry name" value="GLYOXALASE FAMILY PROTEIN (AFU_ORTHOLOGUE AFUA_5G14830)"/>
    <property type="match status" value="1"/>
</dbReference>
<reference evidence="1 2" key="1">
    <citation type="journal article" date="2017" name="Antonie Van Leeuwenhoek">
        <title>Phylogenomic resolution of the bacterial genus Pantoea and its relationship with Erwinia and Tatumella.</title>
        <authorList>
            <person name="Palmer M."/>
            <person name="Steenkamp E.T."/>
            <person name="Coetzee M.P."/>
            <person name="Chan W.Y."/>
            <person name="van Zyl E."/>
            <person name="De Maayer P."/>
            <person name="Coutinho T.A."/>
            <person name="Blom J."/>
            <person name="Smits T.H."/>
            <person name="Duffy B."/>
            <person name="Venter S.N."/>
        </authorList>
    </citation>
    <scope>NUCLEOTIDE SEQUENCE [LARGE SCALE GENOMIC DNA]</scope>
    <source>
        <strain evidence="1 2">LMG 24534</strain>
    </source>
</reference>
<evidence type="ECO:0000313" key="1">
    <source>
        <dbReference type="EMBL" id="ORM51782.1"/>
    </source>
</evidence>
<organism evidence="1 2">
    <name type="scientific">Pantoea conspicua</name>
    <dbReference type="NCBI Taxonomy" id="472705"/>
    <lineage>
        <taxon>Bacteria</taxon>
        <taxon>Pseudomonadati</taxon>
        <taxon>Pseudomonadota</taxon>
        <taxon>Gammaproteobacteria</taxon>
        <taxon>Enterobacterales</taxon>
        <taxon>Erwiniaceae</taxon>
        <taxon>Pantoea</taxon>
    </lineage>
</organism>
<comment type="caution">
    <text evidence="1">The sequence shown here is derived from an EMBL/GenBank/DDBJ whole genome shotgun (WGS) entry which is preliminary data.</text>
</comment>
<gene>
    <name evidence="1" type="ORF">HA41_14220</name>
</gene>
<dbReference type="Gene3D" id="3.10.180.10">
    <property type="entry name" value="2,3-Dihydroxybiphenyl 1,2-Dioxygenase, domain 1"/>
    <property type="match status" value="1"/>
</dbReference>
<sequence length="137" mass="14735">MLSYLFIGANDVALSGHFYRAVLLPLGYLAEPDGEQLIFSLPEVPDRQNGPGAVYIAKPWNGEAAQPGNGNMAGFRAPTRQRVDELYAAGLRAGGTDEGAPGIRERYNPNFYVAYLRDPAGNKLALFCNDDPACASV</sequence>
<dbReference type="STRING" id="472705.GCA_001743465_00882"/>
<dbReference type="EMBL" id="MLFN01000044">
    <property type="protein sequence ID" value="ORM51782.1"/>
    <property type="molecule type" value="Genomic_DNA"/>
</dbReference>
<accession>A0A1X1BU10</accession>
<evidence type="ECO:0000313" key="2">
    <source>
        <dbReference type="Proteomes" id="UP000193933"/>
    </source>
</evidence>
<dbReference type="AlphaFoldDB" id="A0A1X1BU10"/>
<proteinExistence type="predicted"/>
<name>A0A1X1BU10_9GAMM</name>